<feature type="compositionally biased region" description="Basic and acidic residues" evidence="14">
    <location>
        <begin position="799"/>
        <end position="815"/>
    </location>
</feature>
<dbReference type="PROSITE" id="PS00217">
    <property type="entry name" value="SUGAR_TRANSPORT_2"/>
    <property type="match status" value="1"/>
</dbReference>
<dbReference type="PRINTS" id="PR00171">
    <property type="entry name" value="SUGRTRNSPORT"/>
</dbReference>
<evidence type="ECO:0000256" key="10">
    <source>
        <dbReference type="ARBA" id="ARBA00044662"/>
    </source>
</evidence>
<sequence length="815" mass="85752">MWRTLVAAPRAVAQRAGDSDGSRPARRRHGSPWIRCLPSSTDMAMVTTSESGGPPAGIALQAAELAGRAGLGSDATIAALLHDCGHLLGLDDPSLPRMGECGIMDHEGLGGRWLLGLGFSGRVAALVRRHVDAKRYLCCIKPEYHARLSDASLTTLGYQGGPMAPEEAAAFERDELFRRAAACCHGCQNRLEPEPVAPKLPISGGRQRGQARGPGARGARLAMGCAGSSAEQPPKADSSGSKIQAKPLPTNVKPCRASAAVPASGPEAPGSGGSSASVGLRGRVQAPGAAESGSRVKPGLQTPASRFGYKGASSTLRTPLPLWHCPGISSFLFGYSLCVLDTCLGLLPVVFEWCNNEWQADCFASRACQALVNASVYLGAAVGALLSGRLYEAGARFQIMTSDVIFIVGALLGATAQGVIGLLLSRLVSGVGLGLSAIAAPMYIAEVSPRERRGSKGALHGVFIGVGIWFSSTELVLFRRVLPVDPPGFLLQKDRQQDRHELAKGTYGLEPPRGAGGSRLAGEAPDAEPGSAAARAAGALHETGVEQILSEMIYACEQAAQIPRLHIHQALCDRYFQPALFVGFTLAAFQQLSGINALMSYSNALFSQAGIPSSQLTLASTIMATCNALAAIMSSKVVDRWGRRALLLGGPFLQMAAMLCISECAPGHESWLCPLPGAVVGPTMVLCCFCLFTVSFAAGLGAVTWIYLSEIYIMEIRGAALSACGVINWLSCFVVVFGMPFLGLHGACKFFGVVCFVGFVGVYLFVQETKGCSMDDNPLTPQSDRGKSPLLCTPQSEEDTARAEVRVRIEHPSRR</sequence>
<protein>
    <recommendedName>
        <fullName evidence="13">Hexose transporter 1</fullName>
    </recommendedName>
</protein>
<feature type="transmembrane region" description="Helical" evidence="15">
    <location>
        <begin position="720"/>
        <end position="744"/>
    </location>
</feature>
<keyword evidence="5 15" id="KW-1133">Transmembrane helix</keyword>
<comment type="catalytic activity">
    <reaction evidence="12">
        <text>D-fructose(out) = D-fructose(in)</text>
        <dbReference type="Rhea" id="RHEA:60372"/>
        <dbReference type="ChEBI" id="CHEBI:37721"/>
    </reaction>
    <physiologicalReaction direction="left-to-right" evidence="12">
        <dbReference type="Rhea" id="RHEA:60373"/>
    </physiologicalReaction>
</comment>
<feature type="transmembrane region" description="Helical" evidence="15">
    <location>
        <begin position="370"/>
        <end position="391"/>
    </location>
</feature>
<evidence type="ECO:0000256" key="2">
    <source>
        <dbReference type="ARBA" id="ARBA00011738"/>
    </source>
</evidence>
<evidence type="ECO:0000256" key="13">
    <source>
        <dbReference type="ARBA" id="ARBA00044780"/>
    </source>
</evidence>
<evidence type="ECO:0000259" key="16">
    <source>
        <dbReference type="PROSITE" id="PS50850"/>
    </source>
</evidence>
<comment type="catalytic activity">
    <reaction evidence="11">
        <text>D-glucosamine(out) = D-glucosamine(in)</text>
        <dbReference type="Rhea" id="RHEA:78423"/>
        <dbReference type="ChEBI" id="CHEBI:58723"/>
    </reaction>
    <physiologicalReaction direction="left-to-right" evidence="11">
        <dbReference type="Rhea" id="RHEA:78424"/>
    </physiologicalReaction>
</comment>
<organism evidence="17 18">
    <name type="scientific">Prorocentrum cordatum</name>
    <dbReference type="NCBI Taxonomy" id="2364126"/>
    <lineage>
        <taxon>Eukaryota</taxon>
        <taxon>Sar</taxon>
        <taxon>Alveolata</taxon>
        <taxon>Dinophyceae</taxon>
        <taxon>Prorocentrales</taxon>
        <taxon>Prorocentraceae</taxon>
        <taxon>Prorocentrum</taxon>
    </lineage>
</organism>
<keyword evidence="18" id="KW-1185">Reference proteome</keyword>
<evidence type="ECO:0000313" key="17">
    <source>
        <dbReference type="EMBL" id="CAK0813942.1"/>
    </source>
</evidence>
<proteinExistence type="predicted"/>
<evidence type="ECO:0000256" key="12">
    <source>
        <dbReference type="ARBA" id="ARBA00044710"/>
    </source>
</evidence>
<dbReference type="InterPro" id="IPR003663">
    <property type="entry name" value="Sugar/inositol_transpt"/>
</dbReference>
<comment type="caution">
    <text evidence="17">The sequence shown here is derived from an EMBL/GenBank/DDBJ whole genome shotgun (WGS) entry which is preliminary data.</text>
</comment>
<keyword evidence="3" id="KW-0813">Transport</keyword>
<feature type="region of interest" description="Disordered" evidence="14">
    <location>
        <begin position="12"/>
        <end position="32"/>
    </location>
</feature>
<feature type="transmembrane region" description="Helical" evidence="15">
    <location>
        <begin position="403"/>
        <end position="421"/>
    </location>
</feature>
<feature type="domain" description="Major facilitator superfamily (MFS) profile" evidence="16">
    <location>
        <begin position="322"/>
        <end position="770"/>
    </location>
</feature>
<dbReference type="PROSITE" id="PS00216">
    <property type="entry name" value="SUGAR_TRANSPORT_1"/>
    <property type="match status" value="1"/>
</dbReference>
<feature type="transmembrane region" description="Helical" evidence="15">
    <location>
        <begin position="615"/>
        <end position="633"/>
    </location>
</feature>
<dbReference type="InterPro" id="IPR005829">
    <property type="entry name" value="Sugar_transporter_CS"/>
</dbReference>
<dbReference type="InterPro" id="IPR036259">
    <property type="entry name" value="MFS_trans_sf"/>
</dbReference>
<dbReference type="InterPro" id="IPR045263">
    <property type="entry name" value="GLUT"/>
</dbReference>
<comment type="catalytic activity">
    <reaction evidence="10">
        <text>D-mannose(out) = D-mannose(in)</text>
        <dbReference type="Rhea" id="RHEA:78391"/>
        <dbReference type="ChEBI" id="CHEBI:4208"/>
    </reaction>
    <physiologicalReaction direction="left-to-right" evidence="10">
        <dbReference type="Rhea" id="RHEA:78392"/>
    </physiologicalReaction>
</comment>
<feature type="transmembrane region" description="Helical" evidence="15">
    <location>
        <begin position="427"/>
        <end position="445"/>
    </location>
</feature>
<comment type="subunit">
    <text evidence="2">Homodimer.</text>
</comment>
<evidence type="ECO:0000313" key="18">
    <source>
        <dbReference type="Proteomes" id="UP001189429"/>
    </source>
</evidence>
<dbReference type="PANTHER" id="PTHR23503">
    <property type="entry name" value="SOLUTE CARRIER FAMILY 2"/>
    <property type="match status" value="1"/>
</dbReference>
<feature type="region of interest" description="Disordered" evidence="14">
    <location>
        <begin position="195"/>
        <end position="280"/>
    </location>
</feature>
<evidence type="ECO:0000256" key="6">
    <source>
        <dbReference type="ARBA" id="ARBA00023136"/>
    </source>
</evidence>
<accession>A0ABN9R9D6</accession>
<comment type="catalytic activity">
    <reaction evidence="7">
        <text>D-galactose(in) = D-galactose(out)</text>
        <dbReference type="Rhea" id="RHEA:34915"/>
        <dbReference type="ChEBI" id="CHEBI:4139"/>
    </reaction>
    <physiologicalReaction direction="right-to-left" evidence="7">
        <dbReference type="Rhea" id="RHEA:34917"/>
    </physiologicalReaction>
</comment>
<comment type="catalytic activity">
    <reaction evidence="8">
        <text>D-glucose(out) = D-glucose(in)</text>
        <dbReference type="Rhea" id="RHEA:60376"/>
        <dbReference type="ChEBI" id="CHEBI:4167"/>
    </reaction>
    <physiologicalReaction direction="left-to-right" evidence="8">
        <dbReference type="Rhea" id="RHEA:60377"/>
    </physiologicalReaction>
</comment>
<feature type="transmembrane region" description="Helical" evidence="15">
    <location>
        <begin position="750"/>
        <end position="766"/>
    </location>
</feature>
<dbReference type="Gene3D" id="1.20.1250.20">
    <property type="entry name" value="MFS general substrate transporter like domains"/>
    <property type="match status" value="2"/>
</dbReference>
<dbReference type="PROSITE" id="PS50850">
    <property type="entry name" value="MFS"/>
    <property type="match status" value="1"/>
</dbReference>
<dbReference type="Gene3D" id="1.10.3210.10">
    <property type="entry name" value="Hypothetical protein af1432"/>
    <property type="match status" value="1"/>
</dbReference>
<evidence type="ECO:0000256" key="4">
    <source>
        <dbReference type="ARBA" id="ARBA00022692"/>
    </source>
</evidence>
<dbReference type="InterPro" id="IPR020846">
    <property type="entry name" value="MFS_dom"/>
</dbReference>
<dbReference type="SUPFAM" id="SSF109604">
    <property type="entry name" value="HD-domain/PDEase-like"/>
    <property type="match status" value="1"/>
</dbReference>
<comment type="subcellular location">
    <subcellularLocation>
        <location evidence="1">Membrane</location>
        <topology evidence="1">Multi-pass membrane protein</topology>
    </subcellularLocation>
</comment>
<feature type="compositionally biased region" description="Low complexity" evidence="14">
    <location>
        <begin position="204"/>
        <end position="220"/>
    </location>
</feature>
<name>A0ABN9R9D6_9DINO</name>
<evidence type="ECO:0000256" key="15">
    <source>
        <dbReference type="SAM" id="Phobius"/>
    </source>
</evidence>
<dbReference type="PANTHER" id="PTHR23503:SF8">
    <property type="entry name" value="FACILITATED GLUCOSE TRANSPORTER PROTEIN 1"/>
    <property type="match status" value="1"/>
</dbReference>
<feature type="region of interest" description="Disordered" evidence="14">
    <location>
        <begin position="777"/>
        <end position="815"/>
    </location>
</feature>
<evidence type="ECO:0000256" key="7">
    <source>
        <dbReference type="ARBA" id="ARBA00044637"/>
    </source>
</evidence>
<evidence type="ECO:0000256" key="11">
    <source>
        <dbReference type="ARBA" id="ARBA00044668"/>
    </source>
</evidence>
<dbReference type="Proteomes" id="UP001189429">
    <property type="component" value="Unassembled WGS sequence"/>
</dbReference>
<feature type="compositionally biased region" description="Low complexity" evidence="14">
    <location>
        <begin position="521"/>
        <end position="532"/>
    </location>
</feature>
<evidence type="ECO:0000256" key="9">
    <source>
        <dbReference type="ARBA" id="ARBA00044656"/>
    </source>
</evidence>
<dbReference type="InterPro" id="IPR005828">
    <property type="entry name" value="MFS_sugar_transport-like"/>
</dbReference>
<evidence type="ECO:0000256" key="8">
    <source>
        <dbReference type="ARBA" id="ARBA00044648"/>
    </source>
</evidence>
<keyword evidence="4 15" id="KW-0812">Transmembrane</keyword>
<reference evidence="17" key="1">
    <citation type="submission" date="2023-10" db="EMBL/GenBank/DDBJ databases">
        <authorList>
            <person name="Chen Y."/>
            <person name="Shah S."/>
            <person name="Dougan E. K."/>
            <person name="Thang M."/>
            <person name="Chan C."/>
        </authorList>
    </citation>
    <scope>NUCLEOTIDE SEQUENCE [LARGE SCALE GENOMIC DNA]</scope>
</reference>
<evidence type="ECO:0000256" key="5">
    <source>
        <dbReference type="ARBA" id="ARBA00022989"/>
    </source>
</evidence>
<dbReference type="EMBL" id="CAUYUJ010005524">
    <property type="protein sequence ID" value="CAK0813942.1"/>
    <property type="molecule type" value="Genomic_DNA"/>
</dbReference>
<feature type="transmembrane region" description="Helical" evidence="15">
    <location>
        <begin position="680"/>
        <end position="708"/>
    </location>
</feature>
<keyword evidence="6 15" id="KW-0472">Membrane</keyword>
<gene>
    <name evidence="17" type="ORF">PCOR1329_LOCUS17704</name>
</gene>
<feature type="compositionally biased region" description="Low complexity" evidence="14">
    <location>
        <begin position="257"/>
        <end position="279"/>
    </location>
</feature>
<evidence type="ECO:0000256" key="14">
    <source>
        <dbReference type="SAM" id="MobiDB-lite"/>
    </source>
</evidence>
<dbReference type="Pfam" id="PF00083">
    <property type="entry name" value="Sugar_tr"/>
    <property type="match status" value="2"/>
</dbReference>
<dbReference type="SUPFAM" id="SSF103473">
    <property type="entry name" value="MFS general substrate transporter"/>
    <property type="match status" value="1"/>
</dbReference>
<feature type="transmembrane region" description="Helical" evidence="15">
    <location>
        <begin position="457"/>
        <end position="478"/>
    </location>
</feature>
<feature type="transmembrane region" description="Helical" evidence="15">
    <location>
        <begin position="645"/>
        <end position="668"/>
    </location>
</feature>
<evidence type="ECO:0000256" key="1">
    <source>
        <dbReference type="ARBA" id="ARBA00004141"/>
    </source>
</evidence>
<feature type="region of interest" description="Disordered" evidence="14">
    <location>
        <begin position="503"/>
        <end position="532"/>
    </location>
</feature>
<evidence type="ECO:0000256" key="3">
    <source>
        <dbReference type="ARBA" id="ARBA00022448"/>
    </source>
</evidence>
<comment type="catalytic activity">
    <reaction evidence="9">
        <text>D-xylose(out) = D-xylose(in)</text>
        <dbReference type="Rhea" id="RHEA:78427"/>
        <dbReference type="ChEBI" id="CHEBI:53455"/>
    </reaction>
    <physiologicalReaction direction="left-to-right" evidence="9">
        <dbReference type="Rhea" id="RHEA:78428"/>
    </physiologicalReaction>
</comment>